<keyword evidence="3" id="KW-0472">Membrane</keyword>
<evidence type="ECO:0000256" key="1">
    <source>
        <dbReference type="SAM" id="Coils"/>
    </source>
</evidence>
<proteinExistence type="predicted"/>
<dbReference type="EMBL" id="JACHMH010000001">
    <property type="protein sequence ID" value="MBB4674519.1"/>
    <property type="molecule type" value="Genomic_DNA"/>
</dbReference>
<comment type="caution">
    <text evidence="6">The sequence shown here is derived from an EMBL/GenBank/DDBJ whole genome shotgun (WGS) entry which is preliminary data.</text>
</comment>
<feature type="signal peptide" evidence="4">
    <location>
        <begin position="1"/>
        <end position="23"/>
    </location>
</feature>
<feature type="region of interest" description="Disordered" evidence="2">
    <location>
        <begin position="38"/>
        <end position="72"/>
    </location>
</feature>
<keyword evidence="1" id="KW-0175">Coiled coil</keyword>
<evidence type="ECO:0000313" key="7">
    <source>
        <dbReference type="Proteomes" id="UP000533598"/>
    </source>
</evidence>
<sequence>MAGRSLLALGALGLVLVAGCSGAGERANTAVGVAEPAQGGSAQQGFSGGPGDAKVPQQKNPGAVVEKGASAPEPASLEARQLIRTARLELSVAKVEEAVRKAQEEAKAAGGFASEENAREQRATLTVRVPADKLDEVLNRLDDLGKVIVREQRSQDVTDALVDTKSRLESQQASVARVRALLERANSVSEIVQVEGELTKRQAELESLQRRLESMSKQVAMATVSVSLVREDQAVAPSGDGFLDALAAGWRAFLSTVNGLLIALGATLPFLVALGIVGALVFLVLRRRKNATAPAEPVATENPVG</sequence>
<evidence type="ECO:0000259" key="5">
    <source>
        <dbReference type="Pfam" id="PF14257"/>
    </source>
</evidence>
<dbReference type="InterPro" id="IPR025645">
    <property type="entry name" value="DUF4349"/>
</dbReference>
<evidence type="ECO:0000256" key="4">
    <source>
        <dbReference type="SAM" id="SignalP"/>
    </source>
</evidence>
<keyword evidence="4" id="KW-0732">Signal</keyword>
<organism evidence="6 7">
    <name type="scientific">Crossiella cryophila</name>
    <dbReference type="NCBI Taxonomy" id="43355"/>
    <lineage>
        <taxon>Bacteria</taxon>
        <taxon>Bacillati</taxon>
        <taxon>Actinomycetota</taxon>
        <taxon>Actinomycetes</taxon>
        <taxon>Pseudonocardiales</taxon>
        <taxon>Pseudonocardiaceae</taxon>
        <taxon>Crossiella</taxon>
    </lineage>
</organism>
<feature type="coiled-coil region" evidence="1">
    <location>
        <begin position="191"/>
        <end position="225"/>
    </location>
</feature>
<name>A0A7W7C4V1_9PSEU</name>
<evidence type="ECO:0000313" key="6">
    <source>
        <dbReference type="EMBL" id="MBB4674519.1"/>
    </source>
</evidence>
<reference evidence="6 7" key="1">
    <citation type="submission" date="2020-08" db="EMBL/GenBank/DDBJ databases">
        <title>Sequencing the genomes of 1000 actinobacteria strains.</title>
        <authorList>
            <person name="Klenk H.-P."/>
        </authorList>
    </citation>
    <scope>NUCLEOTIDE SEQUENCE [LARGE SCALE GENOMIC DNA]</scope>
    <source>
        <strain evidence="6 7">DSM 44230</strain>
    </source>
</reference>
<gene>
    <name evidence="6" type="ORF">HNR67_000637</name>
</gene>
<dbReference type="RefSeq" id="WP_185000630.1">
    <property type="nucleotide sequence ID" value="NZ_BAAAUI010000003.1"/>
</dbReference>
<evidence type="ECO:0000256" key="3">
    <source>
        <dbReference type="SAM" id="Phobius"/>
    </source>
</evidence>
<keyword evidence="3" id="KW-1133">Transmembrane helix</keyword>
<dbReference type="AlphaFoldDB" id="A0A7W7C4V1"/>
<dbReference type="Proteomes" id="UP000533598">
    <property type="component" value="Unassembled WGS sequence"/>
</dbReference>
<accession>A0A7W7C4V1</accession>
<feature type="chain" id="PRO_5031110516" description="DUF4349 domain-containing protein" evidence="4">
    <location>
        <begin position="24"/>
        <end position="305"/>
    </location>
</feature>
<dbReference type="Pfam" id="PF14257">
    <property type="entry name" value="DUF4349"/>
    <property type="match status" value="1"/>
</dbReference>
<evidence type="ECO:0000256" key="2">
    <source>
        <dbReference type="SAM" id="MobiDB-lite"/>
    </source>
</evidence>
<keyword evidence="7" id="KW-1185">Reference proteome</keyword>
<protein>
    <recommendedName>
        <fullName evidence="5">DUF4349 domain-containing protein</fullName>
    </recommendedName>
</protein>
<feature type="transmembrane region" description="Helical" evidence="3">
    <location>
        <begin position="260"/>
        <end position="285"/>
    </location>
</feature>
<feature type="domain" description="DUF4349" evidence="5">
    <location>
        <begin position="80"/>
        <end position="281"/>
    </location>
</feature>
<keyword evidence="3" id="KW-0812">Transmembrane</keyword>
<dbReference type="PROSITE" id="PS51257">
    <property type="entry name" value="PROKAR_LIPOPROTEIN"/>
    <property type="match status" value="1"/>
</dbReference>